<feature type="domain" description="C2H2-type" evidence="7">
    <location>
        <begin position="52"/>
        <end position="81"/>
    </location>
</feature>
<protein>
    <recommendedName>
        <fullName evidence="7">C2H2-type domain-containing protein</fullName>
    </recommendedName>
</protein>
<keyword evidence="9" id="KW-1185">Reference proteome</keyword>
<dbReference type="FunFam" id="3.30.160.60:FF:000072">
    <property type="entry name" value="zinc finger protein 143 isoform X1"/>
    <property type="match status" value="1"/>
</dbReference>
<accession>A0A5J5ETV6</accession>
<sequence>MDILELIDDKDQQIAESSQRPFQCPEIDCIKSFNRKSDLQRHHRIHTNERPYTCHYRECGKSFIQRSALTVHIRTHTGEKPHKCEYLGCGKCFSDSSSLARHRRIHTGKRPYRCPIDGCEKSFCRKTTLTKHARRQHHVLENDGAESEIGDEETEDEPTSMPKKTMSKTHQKKLVVRRMQQAQRKNNALMHSNLLRANGAYHEPLSPHSPMTLPSSTSSSRHTSFSASSAWNSDAQMMMNGPPTPQSPYFEHDHRSVSPMIHTPVSQGFDNGLRIVLDTRTQDQLLADAQRLQSSPGSLSSCSTVSTQSSVDYFCRAAQPSTPFQSPYPMSPAYPTPSPMHQTPQFHPSVQFHQTPFSAIGQAPQVWYEMQPHQHHLLSAQQNFGYADIPMIKQEPESGLLQSPGRSYC</sequence>
<name>A0A5J5ETV6_9PEZI</name>
<dbReference type="PROSITE" id="PS00028">
    <property type="entry name" value="ZINC_FINGER_C2H2_1"/>
    <property type="match status" value="4"/>
</dbReference>
<dbReference type="PROSITE" id="PS50157">
    <property type="entry name" value="ZINC_FINGER_C2H2_2"/>
    <property type="match status" value="4"/>
</dbReference>
<evidence type="ECO:0000256" key="2">
    <source>
        <dbReference type="ARBA" id="ARBA00022737"/>
    </source>
</evidence>
<dbReference type="SUPFAM" id="SSF57667">
    <property type="entry name" value="beta-beta-alpha zinc fingers"/>
    <property type="match status" value="2"/>
</dbReference>
<dbReference type="GO" id="GO:0000981">
    <property type="term" value="F:DNA-binding transcription factor activity, RNA polymerase II-specific"/>
    <property type="evidence" value="ECO:0007669"/>
    <property type="project" value="UniProtKB-ARBA"/>
</dbReference>
<organism evidence="8 9">
    <name type="scientific">Sphaerosporella brunnea</name>
    <dbReference type="NCBI Taxonomy" id="1250544"/>
    <lineage>
        <taxon>Eukaryota</taxon>
        <taxon>Fungi</taxon>
        <taxon>Dikarya</taxon>
        <taxon>Ascomycota</taxon>
        <taxon>Pezizomycotina</taxon>
        <taxon>Pezizomycetes</taxon>
        <taxon>Pezizales</taxon>
        <taxon>Pyronemataceae</taxon>
        <taxon>Sphaerosporella</taxon>
    </lineage>
</organism>
<feature type="domain" description="C2H2-type" evidence="7">
    <location>
        <begin position="22"/>
        <end position="51"/>
    </location>
</feature>
<evidence type="ECO:0000256" key="6">
    <source>
        <dbReference type="SAM" id="MobiDB-lite"/>
    </source>
</evidence>
<dbReference type="GO" id="GO:0000978">
    <property type="term" value="F:RNA polymerase II cis-regulatory region sequence-specific DNA binding"/>
    <property type="evidence" value="ECO:0007669"/>
    <property type="project" value="TreeGrafter"/>
</dbReference>
<dbReference type="InterPro" id="IPR013087">
    <property type="entry name" value="Znf_C2H2_type"/>
</dbReference>
<dbReference type="FunFam" id="3.30.160.60:FF:000125">
    <property type="entry name" value="Putative zinc finger protein 143"/>
    <property type="match status" value="1"/>
</dbReference>
<keyword evidence="3 5" id="KW-0863">Zinc-finger</keyword>
<keyword evidence="4" id="KW-0862">Zinc</keyword>
<dbReference type="OrthoDB" id="3437960at2759"/>
<dbReference type="EMBL" id="VXIS01000122">
    <property type="protein sequence ID" value="KAA8903116.1"/>
    <property type="molecule type" value="Genomic_DNA"/>
</dbReference>
<proteinExistence type="predicted"/>
<evidence type="ECO:0000313" key="9">
    <source>
        <dbReference type="Proteomes" id="UP000326924"/>
    </source>
</evidence>
<evidence type="ECO:0000256" key="5">
    <source>
        <dbReference type="PROSITE-ProRule" id="PRU00042"/>
    </source>
</evidence>
<dbReference type="Gene3D" id="3.30.160.60">
    <property type="entry name" value="Classic Zinc Finger"/>
    <property type="match status" value="4"/>
</dbReference>
<dbReference type="GO" id="GO:0005667">
    <property type="term" value="C:transcription regulator complex"/>
    <property type="evidence" value="ECO:0007669"/>
    <property type="project" value="TreeGrafter"/>
</dbReference>
<gene>
    <name evidence="8" type="ORF">FN846DRAFT_69815</name>
</gene>
<feature type="region of interest" description="Disordered" evidence="6">
    <location>
        <begin position="202"/>
        <end position="225"/>
    </location>
</feature>
<dbReference type="PANTHER" id="PTHR14003:SF22">
    <property type="entry name" value="FINGER DOMAIN PROTEIN, PUTATIVE (AFU_ORTHOLOGUE AFUA_4G11480)-RELATED"/>
    <property type="match status" value="1"/>
</dbReference>
<evidence type="ECO:0000256" key="4">
    <source>
        <dbReference type="ARBA" id="ARBA00022833"/>
    </source>
</evidence>
<feature type="compositionally biased region" description="Acidic residues" evidence="6">
    <location>
        <begin position="143"/>
        <end position="158"/>
    </location>
</feature>
<evidence type="ECO:0000259" key="7">
    <source>
        <dbReference type="PROSITE" id="PS50157"/>
    </source>
</evidence>
<evidence type="ECO:0000256" key="3">
    <source>
        <dbReference type="ARBA" id="ARBA00022771"/>
    </source>
</evidence>
<dbReference type="GO" id="GO:0000785">
    <property type="term" value="C:chromatin"/>
    <property type="evidence" value="ECO:0007669"/>
    <property type="project" value="TreeGrafter"/>
</dbReference>
<dbReference type="SMART" id="SM00355">
    <property type="entry name" value="ZnF_C2H2"/>
    <property type="match status" value="4"/>
</dbReference>
<feature type="domain" description="C2H2-type" evidence="7">
    <location>
        <begin position="82"/>
        <end position="111"/>
    </location>
</feature>
<dbReference type="FunFam" id="3.30.160.60:FF:002343">
    <property type="entry name" value="Zinc finger protein 33A"/>
    <property type="match status" value="1"/>
</dbReference>
<dbReference type="PANTHER" id="PTHR14003">
    <property type="entry name" value="TRANSCRIPTIONAL REPRESSOR PROTEIN YY"/>
    <property type="match status" value="1"/>
</dbReference>
<dbReference type="GO" id="GO:0008270">
    <property type="term" value="F:zinc ion binding"/>
    <property type="evidence" value="ECO:0007669"/>
    <property type="project" value="UniProtKB-KW"/>
</dbReference>
<dbReference type="InParanoid" id="A0A5J5ETV6"/>
<evidence type="ECO:0000313" key="8">
    <source>
        <dbReference type="EMBL" id="KAA8903116.1"/>
    </source>
</evidence>
<dbReference type="Proteomes" id="UP000326924">
    <property type="component" value="Unassembled WGS sequence"/>
</dbReference>
<reference evidence="8 9" key="1">
    <citation type="submission" date="2019-09" db="EMBL/GenBank/DDBJ databases">
        <title>Draft genome of the ectomycorrhizal ascomycete Sphaerosporella brunnea.</title>
        <authorList>
            <consortium name="DOE Joint Genome Institute"/>
            <person name="Benucci G.M."/>
            <person name="Marozzi G."/>
            <person name="Antonielli L."/>
            <person name="Sanchez S."/>
            <person name="Marco P."/>
            <person name="Wang X."/>
            <person name="Falini L.B."/>
            <person name="Barry K."/>
            <person name="Haridas S."/>
            <person name="Lipzen A."/>
            <person name="Labutti K."/>
            <person name="Grigoriev I.V."/>
            <person name="Murat C."/>
            <person name="Martin F."/>
            <person name="Albertini E."/>
            <person name="Donnini D."/>
            <person name="Bonito G."/>
        </authorList>
    </citation>
    <scope>NUCLEOTIDE SEQUENCE [LARGE SCALE GENOMIC DNA]</scope>
    <source>
        <strain evidence="8 9">Sb_GMNB300</strain>
    </source>
</reference>
<evidence type="ECO:0000256" key="1">
    <source>
        <dbReference type="ARBA" id="ARBA00022723"/>
    </source>
</evidence>
<feature type="domain" description="C2H2-type" evidence="7">
    <location>
        <begin position="112"/>
        <end position="143"/>
    </location>
</feature>
<dbReference type="Pfam" id="PF00096">
    <property type="entry name" value="zf-C2H2"/>
    <property type="match status" value="4"/>
</dbReference>
<feature type="compositionally biased region" description="Low complexity" evidence="6">
    <location>
        <begin position="204"/>
        <end position="225"/>
    </location>
</feature>
<dbReference type="AlphaFoldDB" id="A0A5J5ETV6"/>
<feature type="region of interest" description="Disordered" evidence="6">
    <location>
        <begin position="139"/>
        <end position="172"/>
    </location>
</feature>
<keyword evidence="1" id="KW-0479">Metal-binding</keyword>
<comment type="caution">
    <text evidence="8">The sequence shown here is derived from an EMBL/GenBank/DDBJ whole genome shotgun (WGS) entry which is preliminary data.</text>
</comment>
<keyword evidence="2" id="KW-0677">Repeat</keyword>
<dbReference type="InterPro" id="IPR036236">
    <property type="entry name" value="Znf_C2H2_sf"/>
</dbReference>